<organism evidence="2 3">
    <name type="scientific">Sporosarcina globispora</name>
    <name type="common">Bacillus globisporus</name>
    <dbReference type="NCBI Taxonomy" id="1459"/>
    <lineage>
        <taxon>Bacteria</taxon>
        <taxon>Bacillati</taxon>
        <taxon>Bacillota</taxon>
        <taxon>Bacilli</taxon>
        <taxon>Bacillales</taxon>
        <taxon>Caryophanaceae</taxon>
        <taxon>Sporosarcina</taxon>
    </lineage>
</organism>
<dbReference type="AlphaFoldDB" id="A0A0M0GBD7"/>
<feature type="transmembrane region" description="Helical" evidence="1">
    <location>
        <begin position="6"/>
        <end position="22"/>
    </location>
</feature>
<accession>A0A0M0GBD7</accession>
<evidence type="ECO:0000256" key="1">
    <source>
        <dbReference type="SAM" id="Phobius"/>
    </source>
</evidence>
<keyword evidence="1" id="KW-1133">Transmembrane helix</keyword>
<dbReference type="STRING" id="1459.AF332_10590"/>
<feature type="transmembrane region" description="Helical" evidence="1">
    <location>
        <begin position="53"/>
        <end position="71"/>
    </location>
</feature>
<comment type="caution">
    <text evidence="2">The sequence shown here is derived from an EMBL/GenBank/DDBJ whole genome shotgun (WGS) entry which is preliminary data.</text>
</comment>
<reference evidence="3" key="1">
    <citation type="submission" date="2015-07" db="EMBL/GenBank/DDBJ databases">
        <title>Fjat-10036 dsm4.</title>
        <authorList>
            <person name="Liu B."/>
            <person name="Wang J."/>
            <person name="Zhu Y."/>
            <person name="Liu G."/>
            <person name="Chen Q."/>
            <person name="Chen Z."/>
            <person name="Lan J."/>
            <person name="Che J."/>
            <person name="Ge C."/>
            <person name="Shi H."/>
            <person name="Pan Z."/>
            <person name="Liu X."/>
        </authorList>
    </citation>
    <scope>NUCLEOTIDE SEQUENCE [LARGE SCALE GENOMIC DNA]</scope>
    <source>
        <strain evidence="3">DSM 4</strain>
    </source>
</reference>
<gene>
    <name evidence="2" type="ORF">AF332_10590</name>
</gene>
<dbReference type="PIRSF" id="PIRSF036710">
    <property type="entry name" value="YphA_Bacsu"/>
    <property type="match status" value="1"/>
</dbReference>
<keyword evidence="3" id="KW-1185">Reference proteome</keyword>
<feature type="transmembrane region" description="Helical" evidence="1">
    <location>
        <begin position="161"/>
        <end position="184"/>
    </location>
</feature>
<dbReference type="Pfam" id="PF24124">
    <property type="entry name" value="YphA"/>
    <property type="match status" value="1"/>
</dbReference>
<protein>
    <submittedName>
        <fullName evidence="2">Uncharacterized protein</fullName>
    </submittedName>
</protein>
<name>A0A0M0GBD7_SPOGL</name>
<evidence type="ECO:0000313" key="2">
    <source>
        <dbReference type="EMBL" id="KON87220.1"/>
    </source>
</evidence>
<feature type="transmembrane region" description="Helical" evidence="1">
    <location>
        <begin position="78"/>
        <end position="96"/>
    </location>
</feature>
<evidence type="ECO:0000313" key="3">
    <source>
        <dbReference type="Proteomes" id="UP000037109"/>
    </source>
</evidence>
<dbReference type="Proteomes" id="UP000037109">
    <property type="component" value="Unassembled WGS sequence"/>
</dbReference>
<feature type="transmembrane region" description="Helical" evidence="1">
    <location>
        <begin position="29"/>
        <end position="47"/>
    </location>
</feature>
<sequence length="202" mass="23908">MEGLFFFWISWMVWIMATFFMDRKNKYRLVLSAWTLIFIMLSPRTLSILNFEIGLAGLFLLVSLYIVAGRLKRLSKIYFLFCSFILMMAYVTFHLFELFDPVWVIFSREWMLSFLLIYMAVLLQKNRRLRLPLILLGGIQGEVLYALILKQFSFPYTIGSLAFLDIMALSISISAVWIAVQWAVKYVESNFKHFEREKQKLS</sequence>
<proteinExistence type="predicted"/>
<dbReference type="PATRIC" id="fig|1459.3.peg.2256"/>
<keyword evidence="1" id="KW-0472">Membrane</keyword>
<dbReference type="EMBL" id="LGUF01000007">
    <property type="protein sequence ID" value="KON87220.1"/>
    <property type="molecule type" value="Genomic_DNA"/>
</dbReference>
<feature type="transmembrane region" description="Helical" evidence="1">
    <location>
        <begin position="129"/>
        <end position="149"/>
    </location>
</feature>
<dbReference type="RefSeq" id="WP_053434566.1">
    <property type="nucleotide sequence ID" value="NZ_LGUF01000007.1"/>
</dbReference>
<dbReference type="InterPro" id="IPR014617">
    <property type="entry name" value="YphA_Bacsu"/>
</dbReference>
<dbReference type="OrthoDB" id="2965169at2"/>
<keyword evidence="1" id="KW-0812">Transmembrane</keyword>
<feature type="transmembrane region" description="Helical" evidence="1">
    <location>
        <begin position="102"/>
        <end position="122"/>
    </location>
</feature>